<keyword evidence="9" id="KW-1185">Reference proteome</keyword>
<dbReference type="GO" id="GO:0016616">
    <property type="term" value="F:oxidoreductase activity, acting on the CH-OH group of donors, NAD or NADP as acceptor"/>
    <property type="evidence" value="ECO:0007669"/>
    <property type="project" value="UniProtKB-ARBA"/>
</dbReference>
<dbReference type="InterPro" id="IPR023210">
    <property type="entry name" value="NADP_OxRdtase_dom"/>
</dbReference>
<dbReference type="SUPFAM" id="SSF51430">
    <property type="entry name" value="NAD(P)-linked oxidoreductase"/>
    <property type="match status" value="1"/>
</dbReference>
<proteinExistence type="inferred from homology"/>
<keyword evidence="2" id="KW-0521">NADP</keyword>
<organism evidence="8 9">
    <name type="scientific">Trichomonascus ciferrii</name>
    <dbReference type="NCBI Taxonomy" id="44093"/>
    <lineage>
        <taxon>Eukaryota</taxon>
        <taxon>Fungi</taxon>
        <taxon>Dikarya</taxon>
        <taxon>Ascomycota</taxon>
        <taxon>Saccharomycotina</taxon>
        <taxon>Dipodascomycetes</taxon>
        <taxon>Dipodascales</taxon>
        <taxon>Trichomonascaceae</taxon>
        <taxon>Trichomonascus</taxon>
        <taxon>Trichomonascus ciferrii complex</taxon>
    </lineage>
</organism>
<dbReference type="PANTHER" id="PTHR11732">
    <property type="entry name" value="ALDO/KETO REDUCTASE"/>
    <property type="match status" value="1"/>
</dbReference>
<protein>
    <recommendedName>
        <fullName evidence="7">NADP-dependent oxidoreductase domain-containing protein</fullName>
    </recommendedName>
</protein>
<evidence type="ECO:0000256" key="2">
    <source>
        <dbReference type="ARBA" id="ARBA00022857"/>
    </source>
</evidence>
<evidence type="ECO:0000259" key="7">
    <source>
        <dbReference type="Pfam" id="PF00248"/>
    </source>
</evidence>
<evidence type="ECO:0000256" key="6">
    <source>
        <dbReference type="PIRSR" id="PIRSR000097-3"/>
    </source>
</evidence>
<evidence type="ECO:0000256" key="5">
    <source>
        <dbReference type="PIRSR" id="PIRSR000097-2"/>
    </source>
</evidence>
<evidence type="ECO:0000313" key="9">
    <source>
        <dbReference type="Proteomes" id="UP000761534"/>
    </source>
</evidence>
<feature type="domain" description="NADP-dependent oxidoreductase" evidence="7">
    <location>
        <begin position="19"/>
        <end position="285"/>
    </location>
</feature>
<name>A0A642V0S3_9ASCO</name>
<accession>A0A642V0S3</accession>
<dbReference type="PROSITE" id="PS00062">
    <property type="entry name" value="ALDOKETO_REDUCTASE_2"/>
    <property type="match status" value="1"/>
</dbReference>
<dbReference type="PIRSF" id="PIRSF000097">
    <property type="entry name" value="AKR"/>
    <property type="match status" value="1"/>
</dbReference>
<keyword evidence="3" id="KW-0560">Oxidoreductase</keyword>
<evidence type="ECO:0000256" key="3">
    <source>
        <dbReference type="ARBA" id="ARBA00023002"/>
    </source>
</evidence>
<feature type="site" description="Lowers pKa of active site Tyr" evidence="6">
    <location>
        <position position="77"/>
    </location>
</feature>
<dbReference type="Proteomes" id="UP000761534">
    <property type="component" value="Unassembled WGS sequence"/>
</dbReference>
<dbReference type="PRINTS" id="PR00069">
    <property type="entry name" value="ALDKETRDTASE"/>
</dbReference>
<dbReference type="InterPro" id="IPR036812">
    <property type="entry name" value="NAD(P)_OxRdtase_dom_sf"/>
</dbReference>
<comment type="similarity">
    <text evidence="1">Belongs to the aldo/keto reductase family.</text>
</comment>
<dbReference type="Gene3D" id="3.20.20.100">
    <property type="entry name" value="NADP-dependent oxidoreductase domain"/>
    <property type="match status" value="1"/>
</dbReference>
<dbReference type="EMBL" id="SWFS01000334">
    <property type="protein sequence ID" value="KAA8909728.1"/>
    <property type="molecule type" value="Genomic_DNA"/>
</dbReference>
<feature type="binding site" evidence="5">
    <location>
        <position position="110"/>
    </location>
    <ligand>
        <name>substrate</name>
    </ligand>
</feature>
<dbReference type="FunFam" id="3.20.20.100:FF:000006">
    <property type="entry name" value="Aldo-keto reductase family 1 member A1"/>
    <property type="match status" value="1"/>
</dbReference>
<dbReference type="OrthoDB" id="416253at2759"/>
<dbReference type="InterPro" id="IPR018170">
    <property type="entry name" value="Aldo/ket_reductase_CS"/>
</dbReference>
<gene>
    <name evidence="8" type="ORF">TRICI_004377</name>
</gene>
<evidence type="ECO:0000313" key="8">
    <source>
        <dbReference type="EMBL" id="KAA8909728.1"/>
    </source>
</evidence>
<feature type="active site" description="Proton donor" evidence="4">
    <location>
        <position position="52"/>
    </location>
</feature>
<dbReference type="AlphaFoldDB" id="A0A642V0S3"/>
<dbReference type="Pfam" id="PF00248">
    <property type="entry name" value="Aldo_ket_red"/>
    <property type="match status" value="1"/>
</dbReference>
<evidence type="ECO:0000256" key="1">
    <source>
        <dbReference type="ARBA" id="ARBA00007905"/>
    </source>
</evidence>
<dbReference type="PROSITE" id="PS00798">
    <property type="entry name" value="ALDOKETO_REDUCTASE_1"/>
    <property type="match status" value="1"/>
</dbReference>
<reference evidence="8" key="1">
    <citation type="journal article" date="2019" name="G3 (Bethesda)">
        <title>Genome Assemblies of Two Rare Opportunistic Yeast Pathogens: Diutina rugosa (syn. Candida rugosa) and Trichomonascus ciferrii (syn. Candida ciferrii).</title>
        <authorList>
            <person name="Mixao V."/>
            <person name="Saus E."/>
            <person name="Hansen A.P."/>
            <person name="Lass-Florl C."/>
            <person name="Gabaldon T."/>
        </authorList>
    </citation>
    <scope>NUCLEOTIDE SEQUENCE</scope>
    <source>
        <strain evidence="8">CBS 4856</strain>
    </source>
</reference>
<dbReference type="InterPro" id="IPR020471">
    <property type="entry name" value="AKR"/>
</dbReference>
<evidence type="ECO:0000256" key="4">
    <source>
        <dbReference type="PIRSR" id="PIRSR000097-1"/>
    </source>
</evidence>
<sequence length="325" mass="36137">MVSTSSTFKLSSGYDIPAIGLGTWLSKPNEVQEAVKVALETGYRHIDAAAIYQNEEEVGNGIIASGVPREDIFVTSKLWNNAHKAEDVPKALDQTLKDLQLDYLDLYLIHWPVAFKPGGDVPTQRDPETGIPIRVEVSLEETWQAMEKLIETGKVRSIGVSNFGIPELERILKVAKIKPAVNQIEAHPFLLQPELHAFHQKHGIVPTAYSPLGNNVYGKPRVIDDPRVIEIAKKLNKPVANVLVSFLIQKGFVAVPKSVTPSRIKDNFDVFDLPEDAVKQLEALNTNTRYNDLYLQWGYDVFGEHGGHENAYKLALESKGLKPKA</sequence>
<dbReference type="VEuPathDB" id="FungiDB:TRICI_004377"/>
<comment type="caution">
    <text evidence="8">The sequence shown here is derived from an EMBL/GenBank/DDBJ whole genome shotgun (WGS) entry which is preliminary data.</text>
</comment>